<dbReference type="Proteomes" id="UP000217289">
    <property type="component" value="Chromosome"/>
</dbReference>
<dbReference type="OrthoDB" id="5383382at2"/>
<dbReference type="EMBL" id="CP022163">
    <property type="protein sequence ID" value="ATB28631.1"/>
    <property type="molecule type" value="Genomic_DNA"/>
</dbReference>
<keyword evidence="2" id="KW-1185">Reference proteome</keyword>
<dbReference type="RefSeq" id="WP_095977297.1">
    <property type="nucleotide sequence ID" value="NZ_CP022163.1"/>
</dbReference>
<accession>A0A250IBV6</accession>
<name>A0A250IBV6_9BACT</name>
<dbReference type="KEGG" id="mbd:MEBOL_002080"/>
<dbReference type="AlphaFoldDB" id="A0A250IBV6"/>
<gene>
    <name evidence="1" type="ORF">MEBOL_002080</name>
</gene>
<evidence type="ECO:0000313" key="1">
    <source>
        <dbReference type="EMBL" id="ATB28631.1"/>
    </source>
</evidence>
<organism evidence="1 2">
    <name type="scientific">Melittangium boletus DSM 14713</name>
    <dbReference type="NCBI Taxonomy" id="1294270"/>
    <lineage>
        <taxon>Bacteria</taxon>
        <taxon>Pseudomonadati</taxon>
        <taxon>Myxococcota</taxon>
        <taxon>Myxococcia</taxon>
        <taxon>Myxococcales</taxon>
        <taxon>Cystobacterineae</taxon>
        <taxon>Archangiaceae</taxon>
        <taxon>Melittangium</taxon>
    </lineage>
</organism>
<protein>
    <submittedName>
        <fullName evidence="1">Uncharacterized protein</fullName>
    </submittedName>
</protein>
<sequence length="141" mass="15703">MKRLPLLLLCMSLTPGCSLLGHFGYYKHRKPEMAPPEAAAGIKFPDTYEEGVRLDGAMMKALSVAMNDYLPPSVRAEEQEGPEFQCLARWENYRTVVMRARDDLFFVLFSPDLSTCAPGFAVPDAGAEYAIDGQGRILARR</sequence>
<proteinExistence type="predicted"/>
<reference evidence="1 2" key="1">
    <citation type="submission" date="2017-06" db="EMBL/GenBank/DDBJ databases">
        <authorList>
            <person name="Kim H.J."/>
            <person name="Triplett B.A."/>
        </authorList>
    </citation>
    <scope>NUCLEOTIDE SEQUENCE [LARGE SCALE GENOMIC DNA]</scope>
    <source>
        <strain evidence="1 2">DSM 14713</strain>
    </source>
</reference>
<evidence type="ECO:0000313" key="2">
    <source>
        <dbReference type="Proteomes" id="UP000217289"/>
    </source>
</evidence>